<dbReference type="AlphaFoldDB" id="A0A5M9R2V4"/>
<dbReference type="OrthoDB" id="9907648at2"/>
<keyword evidence="1" id="KW-0812">Transmembrane</keyword>
<name>A0A5M9R2V4_9GAMM</name>
<sequence>MIRKYKMKELNMNEVSNVSGGLILGAAIGSIGAVMGTAIGGIVDAGCAAGGYQTNFKASGAMLGGGIGAAVGLSPTLATAGIGQGVVSIVNNANSIKAQKRR</sequence>
<keyword evidence="1" id="KW-0472">Membrane</keyword>
<accession>A0A5M9R2V4</accession>
<reference evidence="2 3" key="1">
    <citation type="submission" date="2019-09" db="EMBL/GenBank/DDBJ databases">
        <title>Draft genome sequence of various Type strains from the CCUG.</title>
        <authorList>
            <person name="Pineiro-Iglesias B."/>
            <person name="Tunovic T."/>
            <person name="Unosson C."/>
            <person name="Inganas E."/>
            <person name="Ohlen M."/>
            <person name="Cardew S."/>
            <person name="Jensie-Markopoulos S."/>
            <person name="Salva-Serra F."/>
            <person name="Jaen-Luchoro D."/>
            <person name="Karlsson R."/>
            <person name="Svensson-Stadler L."/>
            <person name="Chun J."/>
            <person name="Moore E."/>
        </authorList>
    </citation>
    <scope>NUCLEOTIDE SEQUENCE [LARGE SCALE GENOMIC DNA]</scope>
    <source>
        <strain evidence="2 3">CCUG 53682T</strain>
    </source>
</reference>
<evidence type="ECO:0000256" key="1">
    <source>
        <dbReference type="SAM" id="Phobius"/>
    </source>
</evidence>
<organism evidence="2 3">
    <name type="scientific">Morganella psychrotolerans</name>
    <dbReference type="NCBI Taxonomy" id="368603"/>
    <lineage>
        <taxon>Bacteria</taxon>
        <taxon>Pseudomonadati</taxon>
        <taxon>Pseudomonadota</taxon>
        <taxon>Gammaproteobacteria</taxon>
        <taxon>Enterobacterales</taxon>
        <taxon>Morganellaceae</taxon>
        <taxon>Morganella</taxon>
    </lineage>
</organism>
<comment type="caution">
    <text evidence="2">The sequence shown here is derived from an EMBL/GenBank/DDBJ whole genome shotgun (WGS) entry which is preliminary data.</text>
</comment>
<evidence type="ECO:0000313" key="2">
    <source>
        <dbReference type="EMBL" id="KAA8714778.1"/>
    </source>
</evidence>
<gene>
    <name evidence="2" type="ORF">F4V73_13120</name>
</gene>
<evidence type="ECO:0000313" key="3">
    <source>
        <dbReference type="Proteomes" id="UP000322181"/>
    </source>
</evidence>
<dbReference type="NCBIfam" id="TIGR03949">
    <property type="entry name" value="bact_IIb_cerein"/>
    <property type="match status" value="1"/>
</dbReference>
<dbReference type="Proteomes" id="UP000322181">
    <property type="component" value="Unassembled WGS sequence"/>
</dbReference>
<protein>
    <submittedName>
        <fullName evidence="2">Class IIb bacteriocin, lactobin A/cerein 7B family</fullName>
    </submittedName>
</protein>
<keyword evidence="1" id="KW-1133">Transmembrane helix</keyword>
<dbReference type="EMBL" id="VXKB01000003">
    <property type="protein sequence ID" value="KAA8714778.1"/>
    <property type="molecule type" value="Genomic_DNA"/>
</dbReference>
<feature type="transmembrane region" description="Helical" evidence="1">
    <location>
        <begin position="21"/>
        <end position="43"/>
    </location>
</feature>
<proteinExistence type="predicted"/>
<dbReference type="InterPro" id="IPR023991">
    <property type="entry name" value="Bacteriocin_IIb_lactobn/cerein"/>
</dbReference>